<dbReference type="InterPro" id="IPR011010">
    <property type="entry name" value="DNA_brk_join_enz"/>
</dbReference>
<dbReference type="InterPro" id="IPR050090">
    <property type="entry name" value="Tyrosine_recombinase_XerCD"/>
</dbReference>
<evidence type="ECO:0000256" key="1">
    <source>
        <dbReference type="ARBA" id="ARBA00023172"/>
    </source>
</evidence>
<dbReference type="GO" id="GO:0006310">
    <property type="term" value="P:DNA recombination"/>
    <property type="evidence" value="ECO:0007669"/>
    <property type="project" value="UniProtKB-KW"/>
</dbReference>
<reference evidence="3" key="2">
    <citation type="submission" date="2015-07" db="EMBL/GenBank/DDBJ databases">
        <title>Plasmids, circular viruses and viroids from rat gut.</title>
        <authorList>
            <person name="Jorgensen T.J."/>
            <person name="Hansen M.A."/>
            <person name="Xu Z."/>
            <person name="Tabak M.A."/>
            <person name="Sorensen S.J."/>
            <person name="Hansen L.H."/>
        </authorList>
    </citation>
    <scope>NUCLEOTIDE SEQUENCE</scope>
    <source>
        <plasmid evidence="3">pRGFK1063</plasmid>
    </source>
</reference>
<dbReference type="GO" id="GO:0003677">
    <property type="term" value="F:DNA binding"/>
    <property type="evidence" value="ECO:0007669"/>
    <property type="project" value="InterPro"/>
</dbReference>
<dbReference type="InterPro" id="IPR013762">
    <property type="entry name" value="Integrase-like_cat_sf"/>
</dbReference>
<reference evidence="3" key="1">
    <citation type="submission" date="2015-06" db="EMBL/GenBank/DDBJ databases">
        <authorList>
            <person name="Joergensen T."/>
        </authorList>
    </citation>
    <scope>NUCLEOTIDE SEQUENCE</scope>
    <source>
        <plasmid evidence="3">pRGFK1063</plasmid>
    </source>
</reference>
<dbReference type="PANTHER" id="PTHR30349:SF82">
    <property type="entry name" value="INTEGRASE_RECOMBINASE YOEC-RELATED"/>
    <property type="match status" value="1"/>
</dbReference>
<dbReference type="PANTHER" id="PTHR30349">
    <property type="entry name" value="PHAGE INTEGRASE-RELATED"/>
    <property type="match status" value="1"/>
</dbReference>
<evidence type="ECO:0000313" key="3">
    <source>
        <dbReference type="EMBL" id="CRY96343.1"/>
    </source>
</evidence>
<geneLocation type="plasmid" evidence="3">
    <name>pRGFK1063</name>
</geneLocation>
<dbReference type="GO" id="GO:0015074">
    <property type="term" value="P:DNA integration"/>
    <property type="evidence" value="ECO:0007669"/>
    <property type="project" value="InterPro"/>
</dbReference>
<name>A0A0H5Q386_9ZZZZ</name>
<dbReference type="AlphaFoldDB" id="A0A0H5Q386"/>
<sequence length="169" mass="19266">MRSDWVSIENMDHVLAALMPANRLAIQLSMATGLRIGDVLSITREQMAKGRFTVTEQKTGKKRRVRVPVKLQRQCLTQAGKYLVFPGRLDETRPRSRQAVYKDVIRASVAFRLEAHVSPHTARKIYAVNQFDKKGLDAVQRDLGHSSREITMIYAMAREITMRKLSGKK</sequence>
<feature type="domain" description="Tyr recombinase" evidence="2">
    <location>
        <begin position="1"/>
        <end position="167"/>
    </location>
</feature>
<dbReference type="EMBL" id="LN853644">
    <property type="protein sequence ID" value="CRY96343.1"/>
    <property type="molecule type" value="Genomic_DNA"/>
</dbReference>
<accession>A0A0H5Q386</accession>
<keyword evidence="3" id="KW-0614">Plasmid</keyword>
<proteinExistence type="predicted"/>
<dbReference type="SUPFAM" id="SSF56349">
    <property type="entry name" value="DNA breaking-rejoining enzymes"/>
    <property type="match status" value="1"/>
</dbReference>
<dbReference type="PROSITE" id="PS51898">
    <property type="entry name" value="TYR_RECOMBINASE"/>
    <property type="match status" value="1"/>
</dbReference>
<dbReference type="InterPro" id="IPR002104">
    <property type="entry name" value="Integrase_catalytic"/>
</dbReference>
<dbReference type="Gene3D" id="1.10.443.10">
    <property type="entry name" value="Intergrase catalytic core"/>
    <property type="match status" value="1"/>
</dbReference>
<evidence type="ECO:0000259" key="2">
    <source>
        <dbReference type="PROSITE" id="PS51898"/>
    </source>
</evidence>
<keyword evidence="1" id="KW-0233">DNA recombination</keyword>
<protein>
    <recommendedName>
        <fullName evidence="2">Tyr recombinase domain-containing protein</fullName>
    </recommendedName>
</protein>
<dbReference type="Pfam" id="PF00589">
    <property type="entry name" value="Phage_integrase"/>
    <property type="match status" value="1"/>
</dbReference>
<organism evidence="3">
    <name type="scientific">uncultured prokaryote</name>
    <dbReference type="NCBI Taxonomy" id="198431"/>
    <lineage>
        <taxon>unclassified sequences</taxon>
        <taxon>environmental samples</taxon>
    </lineage>
</organism>